<evidence type="ECO:0000313" key="7">
    <source>
        <dbReference type="Proteomes" id="UP000005270"/>
    </source>
</evidence>
<sequence>MVGVVVKTLPEFPVKKGEPAYKLWLFEPGQKVEMPLVFNLRQLAETRRPALLPGHRLCAGCAAPIVVKLASFAFRGPTIVVTATGCLEVSTTIFPYTSWAVPWIHNAFENAAATASGIAAAVEAMKKTGRLPYEHVDVVVFAGDGGTFDIGFQALSGAAERGHDFLYILYDNEAYMNTGIQRSGGTPKYAWTTTSPVGSVLPGKMENKKPIAEIMVAHRIPYVATATPAHWMDFMKKVRKGIEVKGPAFIHALSSCDRGWRHDTALTLEVTRRAVDTCYFPLWEWTPETGYVLTDRSLAIARNPKLKQPIEKYLELQGRFRHLLKPENKHLVKELQELVDAAWEELLRKASNAPR</sequence>
<dbReference type="HOGENOM" id="CLU_058423_0_0_2"/>
<dbReference type="PANTHER" id="PTHR42897">
    <property type="entry name" value="PYRUVATE SYNTHASE SUBUNIT PORB"/>
    <property type="match status" value="1"/>
</dbReference>
<keyword evidence="6" id="KW-0670">Pyruvate</keyword>
<dbReference type="GO" id="GO:0019164">
    <property type="term" value="F:pyruvate synthase activity"/>
    <property type="evidence" value="ECO:0007669"/>
    <property type="project" value="UniProtKB-ARBA"/>
</dbReference>
<reference evidence="6 7" key="1">
    <citation type="journal article" date="2012" name="J. Bacteriol.">
        <title>Complete genome sequence of the hyperthermophilic cellulolytic Crenarchaeon 'Thermogladius cellulolyticus' 1633.</title>
        <authorList>
            <person name="Mardanov A.V."/>
            <person name="Kochetkova T.V."/>
            <person name="Beletsky A.V."/>
            <person name="Bonch-Osmolovskaya E.A."/>
            <person name="Ravin N.V."/>
            <person name="Skryabin K.G."/>
        </authorList>
    </citation>
    <scope>NUCLEOTIDE SEQUENCE [LARGE SCALE GENOMIC DNA]</scope>
    <source>
        <strain evidence="7">DSM 22663 / VKM B-2946 / 1633</strain>
    </source>
</reference>
<gene>
    <name evidence="6" type="ordered locus">TCELL_1237</name>
</gene>
<keyword evidence="7" id="KW-1185">Reference proteome</keyword>
<dbReference type="EC" id="1.2.7.11" evidence="2"/>
<name>I3TFX2_THEC1</name>
<dbReference type="InterPro" id="IPR011766">
    <property type="entry name" value="TPP_enzyme_TPP-bd"/>
</dbReference>
<dbReference type="PANTHER" id="PTHR42897:SF2">
    <property type="entry name" value="PYRUVATE SYNTHASE SUBUNIT PORB"/>
    <property type="match status" value="1"/>
</dbReference>
<accession>I3TFX2</accession>
<comment type="catalytic activity">
    <reaction evidence="4">
        <text>a 2-oxocarboxylate + 2 oxidized [2Fe-2S]-[ferredoxin] + CoA = an acyl-CoA + 2 reduced [2Fe-2S]-[ferredoxin] + CO2 + H(+)</text>
        <dbReference type="Rhea" id="RHEA:42316"/>
        <dbReference type="Rhea" id="RHEA-COMP:10000"/>
        <dbReference type="Rhea" id="RHEA-COMP:10001"/>
        <dbReference type="ChEBI" id="CHEBI:15378"/>
        <dbReference type="ChEBI" id="CHEBI:16526"/>
        <dbReference type="ChEBI" id="CHEBI:33737"/>
        <dbReference type="ChEBI" id="CHEBI:33738"/>
        <dbReference type="ChEBI" id="CHEBI:35179"/>
        <dbReference type="ChEBI" id="CHEBI:57287"/>
        <dbReference type="ChEBI" id="CHEBI:58342"/>
        <dbReference type="EC" id="1.2.7.11"/>
    </reaction>
</comment>
<dbReference type="AlphaFoldDB" id="I3TFX2"/>
<comment type="subunit">
    <text evidence="1">Heterodimer composed of an alpha and a beta subunit.</text>
</comment>
<dbReference type="KEGG" id="thg:TCELL_1237"/>
<dbReference type="Pfam" id="PF02775">
    <property type="entry name" value="TPP_enzyme_C"/>
    <property type="match status" value="1"/>
</dbReference>
<dbReference type="GO" id="GO:0030976">
    <property type="term" value="F:thiamine pyrophosphate binding"/>
    <property type="evidence" value="ECO:0007669"/>
    <property type="project" value="InterPro"/>
</dbReference>
<proteinExistence type="predicted"/>
<dbReference type="STRING" id="1184251.TCELL_1237"/>
<dbReference type="Proteomes" id="UP000005270">
    <property type="component" value="Chromosome"/>
</dbReference>
<dbReference type="Gene3D" id="3.40.50.970">
    <property type="match status" value="2"/>
</dbReference>
<dbReference type="CDD" id="cd03376">
    <property type="entry name" value="TPP_PFOR_porB_like"/>
    <property type="match status" value="1"/>
</dbReference>
<protein>
    <recommendedName>
        <fullName evidence="2">2-oxoacid oxidoreductase (ferredoxin)</fullName>
        <ecNumber evidence="2">1.2.7.11</ecNumber>
    </recommendedName>
</protein>
<dbReference type="eggNOG" id="arCOG01601">
    <property type="taxonomic scope" value="Archaea"/>
</dbReference>
<dbReference type="SUPFAM" id="SSF52518">
    <property type="entry name" value="Thiamin diphosphate-binding fold (THDP-binding)"/>
    <property type="match status" value="1"/>
</dbReference>
<dbReference type="InterPro" id="IPR051479">
    <property type="entry name" value="PorB-like"/>
</dbReference>
<evidence type="ECO:0000256" key="1">
    <source>
        <dbReference type="ARBA" id="ARBA00011631"/>
    </source>
</evidence>
<evidence type="ECO:0000256" key="3">
    <source>
        <dbReference type="ARBA" id="ARBA00023002"/>
    </source>
</evidence>
<evidence type="ECO:0000256" key="2">
    <source>
        <dbReference type="ARBA" id="ARBA00012691"/>
    </source>
</evidence>
<dbReference type="InParanoid" id="I3TFX2"/>
<dbReference type="InterPro" id="IPR029061">
    <property type="entry name" value="THDP-binding"/>
</dbReference>
<dbReference type="EMBL" id="CP003531">
    <property type="protein sequence ID" value="AFK51660.1"/>
    <property type="molecule type" value="Genomic_DNA"/>
</dbReference>
<organism evidence="6 7">
    <name type="scientific">Thermogladius calderae (strain DSM 22663 / VKM B-2946 / 1633)</name>
    <dbReference type="NCBI Taxonomy" id="1184251"/>
    <lineage>
        <taxon>Archaea</taxon>
        <taxon>Thermoproteota</taxon>
        <taxon>Thermoprotei</taxon>
        <taxon>Desulfurococcales</taxon>
        <taxon>Desulfurococcaceae</taxon>
        <taxon>Thermogladius</taxon>
    </lineage>
</organism>
<keyword evidence="3" id="KW-0560">Oxidoreductase</keyword>
<feature type="domain" description="Thiamine pyrophosphate enzyme TPP-binding" evidence="5">
    <location>
        <begin position="84"/>
        <end position="251"/>
    </location>
</feature>
<evidence type="ECO:0000313" key="6">
    <source>
        <dbReference type="EMBL" id="AFK51660.1"/>
    </source>
</evidence>
<evidence type="ECO:0000259" key="5">
    <source>
        <dbReference type="Pfam" id="PF02775"/>
    </source>
</evidence>
<evidence type="ECO:0000256" key="4">
    <source>
        <dbReference type="ARBA" id="ARBA00048893"/>
    </source>
</evidence>
<dbReference type="GO" id="GO:0018491">
    <property type="term" value="F:2-oxobutyrate synthase activity"/>
    <property type="evidence" value="ECO:0007669"/>
    <property type="project" value="UniProtKB-ARBA"/>
</dbReference>